<dbReference type="CDD" id="cd16630">
    <property type="entry name" value="RING-HC_RBR_RNF216"/>
    <property type="match status" value="1"/>
</dbReference>
<gene>
    <name evidence="10" type="ORF">GP486_002393</name>
</gene>
<dbReference type="Pfam" id="PF26191">
    <property type="entry name" value="RING-HC_RBR_RNF216"/>
    <property type="match status" value="1"/>
</dbReference>
<keyword evidence="7" id="KW-0812">Transmembrane</keyword>
<keyword evidence="4" id="KW-0833">Ubl conjugation pathway</keyword>
<protein>
    <recommendedName>
        <fullName evidence="12">RING-type domain-containing protein</fullName>
    </recommendedName>
</protein>
<feature type="transmembrane region" description="Helical" evidence="7">
    <location>
        <begin position="421"/>
        <end position="451"/>
    </location>
</feature>
<reference evidence="10" key="1">
    <citation type="submission" date="2021-03" db="EMBL/GenBank/DDBJ databases">
        <title>Comparative genomics and phylogenomic investigation of the class Geoglossomycetes provide insights into ecological specialization and systematics.</title>
        <authorList>
            <person name="Melie T."/>
            <person name="Pirro S."/>
            <person name="Miller A.N."/>
            <person name="Quandt A."/>
        </authorList>
    </citation>
    <scope>NUCLEOTIDE SEQUENCE</scope>
    <source>
        <strain evidence="10">CAQ_001_2017</strain>
    </source>
</reference>
<evidence type="ECO:0000259" key="9">
    <source>
        <dbReference type="Pfam" id="PF26191"/>
    </source>
</evidence>
<name>A0A9P8LFA4_9PEZI</name>
<feature type="region of interest" description="Disordered" evidence="6">
    <location>
        <begin position="1"/>
        <end position="35"/>
    </location>
</feature>
<dbReference type="PANTHER" id="PTHR22770">
    <property type="entry name" value="UBIQUITIN CONJUGATING ENZYME 7 INTERACTING PROTEIN-RELATED"/>
    <property type="match status" value="1"/>
</dbReference>
<comment type="caution">
    <text evidence="10">The sequence shown here is derived from an EMBL/GenBank/DDBJ whole genome shotgun (WGS) entry which is preliminary data.</text>
</comment>
<dbReference type="Proteomes" id="UP000750711">
    <property type="component" value="Unassembled WGS sequence"/>
</dbReference>
<comment type="pathway">
    <text evidence="1">Protein modification; protein ubiquitination.</text>
</comment>
<organism evidence="10 11">
    <name type="scientific">Trichoglossum hirsutum</name>
    <dbReference type="NCBI Taxonomy" id="265104"/>
    <lineage>
        <taxon>Eukaryota</taxon>
        <taxon>Fungi</taxon>
        <taxon>Dikarya</taxon>
        <taxon>Ascomycota</taxon>
        <taxon>Pezizomycotina</taxon>
        <taxon>Geoglossomycetes</taxon>
        <taxon>Geoglossales</taxon>
        <taxon>Geoglossaceae</taxon>
        <taxon>Trichoglossum</taxon>
    </lineage>
</organism>
<evidence type="ECO:0000256" key="7">
    <source>
        <dbReference type="SAM" id="Phobius"/>
    </source>
</evidence>
<evidence type="ECO:0000256" key="4">
    <source>
        <dbReference type="ARBA" id="ARBA00022786"/>
    </source>
</evidence>
<evidence type="ECO:0000313" key="11">
    <source>
        <dbReference type="Proteomes" id="UP000750711"/>
    </source>
</evidence>
<evidence type="ECO:0000256" key="5">
    <source>
        <dbReference type="ARBA" id="ARBA00022833"/>
    </source>
</evidence>
<keyword evidence="11" id="KW-1185">Reference proteome</keyword>
<keyword evidence="7" id="KW-1133">Transmembrane helix</keyword>
<dbReference type="EMBL" id="JAGHQM010000263">
    <property type="protein sequence ID" value="KAH0563035.1"/>
    <property type="molecule type" value="Genomic_DNA"/>
</dbReference>
<dbReference type="AlphaFoldDB" id="A0A9P8LFA4"/>
<dbReference type="InterPro" id="IPR047544">
    <property type="entry name" value="RING-HC_RBR_RNF216"/>
</dbReference>
<dbReference type="Pfam" id="PF26112">
    <property type="entry name" value="UBA_RNF216"/>
    <property type="match status" value="1"/>
</dbReference>
<keyword evidence="2" id="KW-0479">Metal-binding</keyword>
<evidence type="ECO:0000256" key="1">
    <source>
        <dbReference type="ARBA" id="ARBA00004906"/>
    </source>
</evidence>
<feature type="domain" description="E3 ubiquitin-protein ligase RNF216 UBA" evidence="8">
    <location>
        <begin position="133"/>
        <end position="190"/>
    </location>
</feature>
<sequence>MVLSALRLGSSTRRRFGPRNRSSQSSEENLRANGAARKGQLIHDEMHAMNLEPGEPNIDVLNGFLASLAAIFPDIQFEVFREMLTSFDEESKLHVVTEALLKHKAKWVRGRWRVQGKEEQEDCAEDRAIVPIKETFRSESYKRASRAALNQEFRGLSRSTISAVLAEQNYSYTLARPTLLTLSSKSWRFSLSSFFLRRRTPLSLAPSSHPLIFFQPSGPHGDGPPIPALRPTESPELNQELFNTLLAPLQRRREEEQEAKDHELAVQLNNAEAEEHDALHDCECCFTSTSFEQLSSCDDGGHFMCHGCVRHTINESLFGQGWGRNIQHDRGSLRCLAPMVSEDGDCLGSIPRDLVRKALLEEKGGEKIWRRFEERLASENLLKSGIELARCPFCIYAEVIEISLSAAGRSWTFRRSTHISIWFLLLVTLGIGITPFLVPLVILYSILALIVPSAQPAYKILSDQVTLSLSRTQ</sequence>
<dbReference type="PANTHER" id="PTHR22770:SF42">
    <property type="entry name" value="FINGER PROTEIN (ZIN), PUTATIVE (AFU_ORTHOLOGUE AFUA_4G03910)-RELATED"/>
    <property type="match status" value="1"/>
</dbReference>
<dbReference type="InterPro" id="IPR058758">
    <property type="entry name" value="UBA_RNF216"/>
</dbReference>
<evidence type="ECO:0000259" key="8">
    <source>
        <dbReference type="Pfam" id="PF26112"/>
    </source>
</evidence>
<accession>A0A9P8LFA4</accession>
<evidence type="ECO:0000313" key="10">
    <source>
        <dbReference type="EMBL" id="KAH0563035.1"/>
    </source>
</evidence>
<keyword evidence="5" id="KW-0862">Zinc</keyword>
<feature type="domain" description="E3 ubiquitin-protein ligase RNF216 RING finger HC subclass" evidence="9">
    <location>
        <begin position="278"/>
        <end position="384"/>
    </location>
</feature>
<evidence type="ECO:0000256" key="2">
    <source>
        <dbReference type="ARBA" id="ARBA00022723"/>
    </source>
</evidence>
<evidence type="ECO:0000256" key="3">
    <source>
        <dbReference type="ARBA" id="ARBA00022771"/>
    </source>
</evidence>
<keyword evidence="7" id="KW-0472">Membrane</keyword>
<dbReference type="GO" id="GO:0008270">
    <property type="term" value="F:zinc ion binding"/>
    <property type="evidence" value="ECO:0007669"/>
    <property type="project" value="UniProtKB-KW"/>
</dbReference>
<evidence type="ECO:0008006" key="12">
    <source>
        <dbReference type="Google" id="ProtNLM"/>
    </source>
</evidence>
<proteinExistence type="predicted"/>
<evidence type="ECO:0000256" key="6">
    <source>
        <dbReference type="SAM" id="MobiDB-lite"/>
    </source>
</evidence>
<keyword evidence="3" id="KW-0863">Zinc-finger</keyword>
<feature type="non-terminal residue" evidence="10">
    <location>
        <position position="473"/>
    </location>
</feature>
<dbReference type="InterPro" id="IPR051628">
    <property type="entry name" value="LUBAC_E3_Ligases"/>
</dbReference>